<comment type="caution">
    <text evidence="4">The sequence shown here is derived from an EMBL/GenBank/DDBJ whole genome shotgun (WGS) entry which is preliminary data.</text>
</comment>
<feature type="chain" id="PRO_5045375403" evidence="2">
    <location>
        <begin position="30"/>
        <end position="516"/>
    </location>
</feature>
<proteinExistence type="predicted"/>
<dbReference type="Proteomes" id="UP001555826">
    <property type="component" value="Unassembled WGS sequence"/>
</dbReference>
<dbReference type="SMART" id="SM00776">
    <property type="entry name" value="NPCBM"/>
    <property type="match status" value="1"/>
</dbReference>
<dbReference type="InterPro" id="IPR013222">
    <property type="entry name" value="Glyco_hyd_98_carb-bd"/>
</dbReference>
<dbReference type="InterPro" id="IPR038637">
    <property type="entry name" value="NPCBM_sf"/>
</dbReference>
<feature type="compositionally biased region" description="Low complexity" evidence="1">
    <location>
        <begin position="355"/>
        <end position="370"/>
    </location>
</feature>
<evidence type="ECO:0000256" key="1">
    <source>
        <dbReference type="SAM" id="MobiDB-lite"/>
    </source>
</evidence>
<evidence type="ECO:0000313" key="5">
    <source>
        <dbReference type="Proteomes" id="UP001555826"/>
    </source>
</evidence>
<organism evidence="4 5">
    <name type="scientific">Kineococcus endophyticus</name>
    <dbReference type="NCBI Taxonomy" id="1181883"/>
    <lineage>
        <taxon>Bacteria</taxon>
        <taxon>Bacillati</taxon>
        <taxon>Actinomycetota</taxon>
        <taxon>Actinomycetes</taxon>
        <taxon>Kineosporiales</taxon>
        <taxon>Kineosporiaceae</taxon>
        <taxon>Kineococcus</taxon>
    </lineage>
</organism>
<feature type="signal peptide" evidence="2">
    <location>
        <begin position="1"/>
        <end position="29"/>
    </location>
</feature>
<dbReference type="EMBL" id="JBFNQN010000009">
    <property type="protein sequence ID" value="MEW9265894.1"/>
    <property type="molecule type" value="Genomic_DNA"/>
</dbReference>
<accession>A0ABV3P8C6</accession>
<evidence type="ECO:0000259" key="3">
    <source>
        <dbReference type="SMART" id="SM00776"/>
    </source>
</evidence>
<protein>
    <submittedName>
        <fullName evidence="4">NPCBM/NEW2 domain-containing protein</fullName>
    </submittedName>
</protein>
<dbReference type="Gene3D" id="2.60.120.1060">
    <property type="entry name" value="NPCBM/NEW2 domain"/>
    <property type="match status" value="1"/>
</dbReference>
<name>A0ABV3P8C6_9ACTN</name>
<evidence type="ECO:0000313" key="4">
    <source>
        <dbReference type="EMBL" id="MEW9265894.1"/>
    </source>
</evidence>
<gene>
    <name evidence="4" type="ORF">AB1207_14140</name>
</gene>
<dbReference type="RefSeq" id="WP_367639023.1">
    <property type="nucleotide sequence ID" value="NZ_JBFNQN010000009.1"/>
</dbReference>
<sequence length="516" mass="52946">MLRRLPVALTLATSAVVALSASAATSAIAAPAASVTSTTESAVLARTMPAGGVFSQGTAWRLDVSKAPKNANSAAMVKNVAAQTAAQYGGVAAFNAYQYSTSVYTVSSSTPKVDVKWNNCQGKSWTPAGLLGPGGQFTQVPIPVDAVPAKGSDSQLTIYSPSTDQLWEFWVTKKVDGVWSACWGGRIDGVSYSQGYFQDGFGASASGLAVAGGTVGIKDVQSGAIDHALALHIPTPGTWKEFSYPAQRSDGYDTSAARVPEGTRLRLDPSIDVDSLALHPVAKMIAKAAQKYGFIVTDKAGCTAVVAESPAAAIAATGVDPWKALLGSTPSYSVMKNFPWDKLQALPKDYGKPSAPTGAGDGATPTPTTTVGPISKYASDTAYRVLRNGWGPVEKDRSNGEQAAGDGKALKVGGTTYAKGFGVHASSEIVVPVNGAKTFSSKVGLDAEVGTRGSVQFQVWNGGKKLADSGLVRGGEAARTIVADVSGVSEIRLVVTDGGNGVSGDHADWANAGFSS</sequence>
<keyword evidence="2" id="KW-0732">Signal</keyword>
<feature type="region of interest" description="Disordered" evidence="1">
    <location>
        <begin position="349"/>
        <end position="373"/>
    </location>
</feature>
<dbReference type="InterPro" id="IPR008979">
    <property type="entry name" value="Galactose-bd-like_sf"/>
</dbReference>
<evidence type="ECO:0000256" key="2">
    <source>
        <dbReference type="SAM" id="SignalP"/>
    </source>
</evidence>
<dbReference type="SUPFAM" id="SSF49785">
    <property type="entry name" value="Galactose-binding domain-like"/>
    <property type="match status" value="1"/>
</dbReference>
<reference evidence="4 5" key="1">
    <citation type="submission" date="2024-07" db="EMBL/GenBank/DDBJ databases">
        <authorList>
            <person name="Thanompreechachai J."/>
            <person name="Duangmal K."/>
        </authorList>
    </citation>
    <scope>NUCLEOTIDE SEQUENCE [LARGE SCALE GENOMIC DNA]</scope>
    <source>
        <strain evidence="4 5">KCTC 19886</strain>
    </source>
</reference>
<dbReference type="Pfam" id="PF08305">
    <property type="entry name" value="NPCBM"/>
    <property type="match status" value="1"/>
</dbReference>
<feature type="domain" description="Glycosyl hydrolase family 98 putative carbohydrate-binding module" evidence="3">
    <location>
        <begin position="372"/>
        <end position="516"/>
    </location>
</feature>
<keyword evidence="5" id="KW-1185">Reference proteome</keyword>